<organism evidence="1 2">
    <name type="scientific">Modicisalibacter tunisiensis</name>
    <dbReference type="NCBI Taxonomy" id="390637"/>
    <lineage>
        <taxon>Bacteria</taxon>
        <taxon>Pseudomonadati</taxon>
        <taxon>Pseudomonadota</taxon>
        <taxon>Gammaproteobacteria</taxon>
        <taxon>Oceanospirillales</taxon>
        <taxon>Halomonadaceae</taxon>
        <taxon>Modicisalibacter</taxon>
    </lineage>
</organism>
<accession>A0ABS7X3B1</accession>
<sequence>MTLAPASRTPIPPGGRFEGRWLALREPADHRARDASLTAAARHWLEGCRHDDRPLQLIDLASGSASNVAHLATRLPGPQHWRLIDQDAALLAQADERLQALRDEAGRPLTWRTESRSLTPFDPTLLDGADLVCASALFDLVSRDWLAGVVQAMAERRLPGLFTLSITGGWCFIDADGHDREDADDRWVRRILDTHQHRDKGFGTALGGAATDTLAERFAAHGYDLRRAASPWILPPADADARPLALALLDGWAEAALEQRPDSAARLHGWHVHRRARLEAGDWGVRVEHDDLFVHPRHAP</sequence>
<evidence type="ECO:0000313" key="2">
    <source>
        <dbReference type="Proteomes" id="UP001319883"/>
    </source>
</evidence>
<name>A0ABS7X3B1_9GAMM</name>
<reference evidence="1 2" key="1">
    <citation type="submission" date="2021-05" db="EMBL/GenBank/DDBJ databases">
        <title>Petroleum and Energy Research Collection (APPE): ex situ preservation of microbial diversity associated with the oil industry and exploitation of its biotechnological potential.</title>
        <authorList>
            <person name="Paixao C.T.M."/>
            <person name="Gomes M.B."/>
            <person name="Oliveira V.M."/>
        </authorList>
    </citation>
    <scope>NUCLEOTIDE SEQUENCE [LARGE SCALE GENOMIC DNA]</scope>
    <source>
        <strain evidence="1 2">LIT2</strain>
    </source>
</reference>
<dbReference type="Gene3D" id="3.40.50.150">
    <property type="entry name" value="Vaccinia Virus protein VP39"/>
    <property type="match status" value="1"/>
</dbReference>
<dbReference type="RefSeq" id="WP_224421345.1">
    <property type="nucleotide sequence ID" value="NZ_JAGXFD010000001.1"/>
</dbReference>
<proteinExistence type="predicted"/>
<evidence type="ECO:0008006" key="3">
    <source>
        <dbReference type="Google" id="ProtNLM"/>
    </source>
</evidence>
<dbReference type="SUPFAM" id="SSF53335">
    <property type="entry name" value="S-adenosyl-L-methionine-dependent methyltransferases"/>
    <property type="match status" value="1"/>
</dbReference>
<comment type="caution">
    <text evidence="1">The sequence shown here is derived from an EMBL/GenBank/DDBJ whole genome shotgun (WGS) entry which is preliminary data.</text>
</comment>
<protein>
    <recommendedName>
        <fullName evidence="3">Class I SAM-dependent methyltransferase</fullName>
    </recommendedName>
</protein>
<evidence type="ECO:0000313" key="1">
    <source>
        <dbReference type="EMBL" id="MBZ9568949.1"/>
    </source>
</evidence>
<dbReference type="Proteomes" id="UP001319883">
    <property type="component" value="Unassembled WGS sequence"/>
</dbReference>
<gene>
    <name evidence="1" type="ORF">KGQ91_14870</name>
</gene>
<dbReference type="EMBL" id="JAGXFD010000001">
    <property type="protein sequence ID" value="MBZ9568949.1"/>
    <property type="molecule type" value="Genomic_DNA"/>
</dbReference>
<keyword evidence="2" id="KW-1185">Reference proteome</keyword>
<dbReference type="InterPro" id="IPR029063">
    <property type="entry name" value="SAM-dependent_MTases_sf"/>
</dbReference>